<evidence type="ECO:0000313" key="14">
    <source>
        <dbReference type="EMBL" id="KRK18093.1"/>
    </source>
</evidence>
<evidence type="ECO:0000256" key="7">
    <source>
        <dbReference type="ARBA" id="ARBA00022958"/>
    </source>
</evidence>
<keyword evidence="8 13" id="KW-1133">Transmembrane helix</keyword>
<reference evidence="14 15" key="1">
    <citation type="journal article" date="2015" name="Genome Announc.">
        <title>Expanding the biotechnology potential of lactobacilli through comparative genomics of 213 strains and associated genera.</title>
        <authorList>
            <person name="Sun Z."/>
            <person name="Harris H.M."/>
            <person name="McCann A."/>
            <person name="Guo C."/>
            <person name="Argimon S."/>
            <person name="Zhang W."/>
            <person name="Yang X."/>
            <person name="Jeffery I.B."/>
            <person name="Cooney J.C."/>
            <person name="Kagawa T.F."/>
            <person name="Liu W."/>
            <person name="Song Y."/>
            <person name="Salvetti E."/>
            <person name="Wrobel A."/>
            <person name="Rasinkangas P."/>
            <person name="Parkhill J."/>
            <person name="Rea M.C."/>
            <person name="O'Sullivan O."/>
            <person name="Ritari J."/>
            <person name="Douillard F.P."/>
            <person name="Paul Ross R."/>
            <person name="Yang R."/>
            <person name="Briner A.E."/>
            <person name="Felis G.E."/>
            <person name="de Vos W.M."/>
            <person name="Barrangou R."/>
            <person name="Klaenhammer T.R."/>
            <person name="Caufield P.W."/>
            <person name="Cui Y."/>
            <person name="Zhang H."/>
            <person name="O'Toole P.W."/>
        </authorList>
    </citation>
    <scope>NUCLEOTIDE SEQUENCE [LARGE SCALE GENOMIC DNA]</scope>
    <source>
        <strain evidence="14 15">DSM 20001</strain>
    </source>
</reference>
<protein>
    <submittedName>
        <fullName evidence="14">Integral membrane protein</fullName>
    </submittedName>
</protein>
<comment type="caution">
    <text evidence="14">The sequence shown here is derived from an EMBL/GenBank/DDBJ whole genome shotgun (WGS) entry which is preliminary data.</text>
</comment>
<evidence type="ECO:0000256" key="12">
    <source>
        <dbReference type="ARBA" id="ARBA00034430"/>
    </source>
</evidence>
<feature type="transmembrane region" description="Helical" evidence="13">
    <location>
        <begin position="173"/>
        <end position="206"/>
    </location>
</feature>
<dbReference type="PANTHER" id="PTHR31462">
    <property type="entry name" value="ENDOSOMAL/LYSOSOMAL POTASSIUM CHANNEL TMEM175"/>
    <property type="match status" value="1"/>
</dbReference>
<proteinExistence type="inferred from homology"/>
<keyword evidence="9" id="KW-0406">Ion transport</keyword>
<dbReference type="eggNOG" id="COG3548">
    <property type="taxonomic scope" value="Bacteria"/>
</dbReference>
<dbReference type="GO" id="GO:0005267">
    <property type="term" value="F:potassium channel activity"/>
    <property type="evidence" value="ECO:0007669"/>
    <property type="project" value="UniProtKB-KW"/>
</dbReference>
<accession>A0A0R1F8R4</accession>
<keyword evidence="10 13" id="KW-0472">Membrane</keyword>
<dbReference type="PATRIC" id="fig|913848.6.peg.864"/>
<keyword evidence="4" id="KW-0633">Potassium transport</keyword>
<keyword evidence="3" id="KW-0813">Transport</keyword>
<feature type="transmembrane region" description="Helical" evidence="13">
    <location>
        <begin position="93"/>
        <end position="113"/>
    </location>
</feature>
<dbReference type="Proteomes" id="UP000051181">
    <property type="component" value="Unassembled WGS sequence"/>
</dbReference>
<keyword evidence="11" id="KW-0407">Ion channel</keyword>
<keyword evidence="6" id="KW-0631">Potassium channel</keyword>
<dbReference type="InterPro" id="IPR010617">
    <property type="entry name" value="TMEM175-like"/>
</dbReference>
<evidence type="ECO:0000256" key="4">
    <source>
        <dbReference type="ARBA" id="ARBA00022538"/>
    </source>
</evidence>
<dbReference type="Pfam" id="PF06736">
    <property type="entry name" value="TMEM175"/>
    <property type="match status" value="1"/>
</dbReference>
<dbReference type="PANTHER" id="PTHR31462:SF5">
    <property type="entry name" value="ENDOSOMAL_LYSOSOMAL PROTON CHANNEL TMEM175"/>
    <property type="match status" value="1"/>
</dbReference>
<evidence type="ECO:0000256" key="13">
    <source>
        <dbReference type="SAM" id="Phobius"/>
    </source>
</evidence>
<feature type="transmembrane region" description="Helical" evidence="13">
    <location>
        <begin position="17"/>
        <end position="34"/>
    </location>
</feature>
<dbReference type="GO" id="GO:0016020">
    <property type="term" value="C:membrane"/>
    <property type="evidence" value="ECO:0007669"/>
    <property type="project" value="UniProtKB-SubCell"/>
</dbReference>
<gene>
    <name evidence="14" type="ORF">FD22_GL000834</name>
</gene>
<comment type="subcellular location">
    <subcellularLocation>
        <location evidence="1">Membrane</location>
        <topology evidence="1">Multi-pass membrane protein</topology>
    </subcellularLocation>
</comment>
<evidence type="ECO:0000256" key="2">
    <source>
        <dbReference type="ARBA" id="ARBA00006920"/>
    </source>
</evidence>
<comment type="similarity">
    <text evidence="2">Belongs to the TMEM175 family.</text>
</comment>
<keyword evidence="7" id="KW-0630">Potassium</keyword>
<evidence type="ECO:0000256" key="1">
    <source>
        <dbReference type="ARBA" id="ARBA00004141"/>
    </source>
</evidence>
<organism evidence="14 15">
    <name type="scientific">Loigolactobacillus coryniformis subsp. coryniformis KCTC 3167 = DSM 20001</name>
    <dbReference type="NCBI Taxonomy" id="913848"/>
    <lineage>
        <taxon>Bacteria</taxon>
        <taxon>Bacillati</taxon>
        <taxon>Bacillota</taxon>
        <taxon>Bacilli</taxon>
        <taxon>Lactobacillales</taxon>
        <taxon>Lactobacillaceae</taxon>
        <taxon>Loigolactobacillus</taxon>
    </lineage>
</organism>
<comment type="catalytic activity">
    <reaction evidence="12">
        <text>K(+)(in) = K(+)(out)</text>
        <dbReference type="Rhea" id="RHEA:29463"/>
        <dbReference type="ChEBI" id="CHEBI:29103"/>
    </reaction>
</comment>
<evidence type="ECO:0000256" key="6">
    <source>
        <dbReference type="ARBA" id="ARBA00022826"/>
    </source>
</evidence>
<evidence type="ECO:0000256" key="10">
    <source>
        <dbReference type="ARBA" id="ARBA00023136"/>
    </source>
</evidence>
<evidence type="ECO:0000256" key="3">
    <source>
        <dbReference type="ARBA" id="ARBA00022448"/>
    </source>
</evidence>
<feature type="transmembrane region" description="Helical" evidence="13">
    <location>
        <begin position="125"/>
        <end position="146"/>
    </location>
</feature>
<evidence type="ECO:0000256" key="11">
    <source>
        <dbReference type="ARBA" id="ARBA00023303"/>
    </source>
</evidence>
<name>A0A0R1F8R4_9LACO</name>
<sequence length="214" mass="24637">MKSVELREVQWMKLSRLQAFSDGVFAILITILVLDFKVPNYQTGHLLTAVLQQWPVLAAYILSFMYIGILWLFHHDLFSVFAQIDRNVNLLNLLMLFAITLINYPTALLSHTLMQHERADLQVAFISYAAIALFISLTFLLLYSYLSQHPELKSKRVSPELFATISYDPLRSMVIYFLSIVATFFSVELGALLLVGGIIFHFYAYLHLSRRIII</sequence>
<evidence type="ECO:0000256" key="5">
    <source>
        <dbReference type="ARBA" id="ARBA00022692"/>
    </source>
</evidence>
<feature type="transmembrane region" description="Helical" evidence="13">
    <location>
        <begin position="54"/>
        <end position="73"/>
    </location>
</feature>
<evidence type="ECO:0000256" key="9">
    <source>
        <dbReference type="ARBA" id="ARBA00023065"/>
    </source>
</evidence>
<dbReference type="EMBL" id="AZCN01000020">
    <property type="protein sequence ID" value="KRK18093.1"/>
    <property type="molecule type" value="Genomic_DNA"/>
</dbReference>
<evidence type="ECO:0000313" key="15">
    <source>
        <dbReference type="Proteomes" id="UP000051181"/>
    </source>
</evidence>
<dbReference type="GO" id="GO:0015252">
    <property type="term" value="F:proton channel activity"/>
    <property type="evidence" value="ECO:0007669"/>
    <property type="project" value="InterPro"/>
</dbReference>
<dbReference type="AlphaFoldDB" id="A0A0R1F8R4"/>
<evidence type="ECO:0000256" key="8">
    <source>
        <dbReference type="ARBA" id="ARBA00022989"/>
    </source>
</evidence>
<keyword evidence="5 13" id="KW-0812">Transmembrane</keyword>